<dbReference type="AlphaFoldDB" id="B9Z7I6"/>
<comment type="caution">
    <text evidence="2">The sequence shown here is derived from an EMBL/GenBank/DDBJ whole genome shotgun (WGS) entry which is preliminary data.</text>
</comment>
<proteinExistence type="predicted"/>
<accession>B9Z7I6</accession>
<dbReference type="InterPro" id="IPR000014">
    <property type="entry name" value="PAS"/>
</dbReference>
<name>B9Z7I6_9NEIS</name>
<organism evidence="2 3">
    <name type="scientific">Pseudogulbenkiania ferrooxidans 2002</name>
    <dbReference type="NCBI Taxonomy" id="279714"/>
    <lineage>
        <taxon>Bacteria</taxon>
        <taxon>Pseudomonadati</taxon>
        <taxon>Pseudomonadota</taxon>
        <taxon>Betaproteobacteria</taxon>
        <taxon>Neisseriales</taxon>
        <taxon>Chromobacteriaceae</taxon>
        <taxon>Pseudogulbenkiania</taxon>
    </lineage>
</organism>
<dbReference type="eggNOG" id="COG3829">
    <property type="taxonomic scope" value="Bacteria"/>
</dbReference>
<feature type="domain" description="PAS fold-3" evidence="1">
    <location>
        <begin position="31"/>
        <end position="113"/>
    </location>
</feature>
<dbReference type="Gene3D" id="3.30.450.20">
    <property type="entry name" value="PAS domain"/>
    <property type="match status" value="1"/>
</dbReference>
<dbReference type="Proteomes" id="UP000003165">
    <property type="component" value="Unassembled WGS sequence"/>
</dbReference>
<protein>
    <submittedName>
        <fullName evidence="2">Putative PAS/PAC sensor protein</fullName>
    </submittedName>
</protein>
<evidence type="ECO:0000313" key="3">
    <source>
        <dbReference type="Proteomes" id="UP000003165"/>
    </source>
</evidence>
<gene>
    <name evidence="2" type="ORF">FuraDRAFT_3322</name>
</gene>
<dbReference type="InterPro" id="IPR035965">
    <property type="entry name" value="PAS-like_dom_sf"/>
</dbReference>
<dbReference type="CDD" id="cd00130">
    <property type="entry name" value="PAS"/>
    <property type="match status" value="1"/>
</dbReference>
<reference evidence="2 3" key="1">
    <citation type="submission" date="2009-02" db="EMBL/GenBank/DDBJ databases">
        <title>Sequencing of the draft genome and assembly of Lutiella nitroferrum 2002.</title>
        <authorList>
            <consortium name="US DOE Joint Genome Institute (JGI-PGF)"/>
            <person name="Lucas S."/>
            <person name="Copeland A."/>
            <person name="Lapidus A."/>
            <person name="Glavina del Rio T."/>
            <person name="Tice H."/>
            <person name="Bruce D."/>
            <person name="Goodwin L."/>
            <person name="Pitluck S."/>
            <person name="Larimer F."/>
            <person name="Land M.L."/>
            <person name="Hauser L."/>
            <person name="Coates J.D."/>
        </authorList>
    </citation>
    <scope>NUCLEOTIDE SEQUENCE [LARGE SCALE GENOMIC DNA]</scope>
    <source>
        <strain evidence="2 3">2002</strain>
    </source>
</reference>
<evidence type="ECO:0000259" key="1">
    <source>
        <dbReference type="Pfam" id="PF08447"/>
    </source>
</evidence>
<sequence precursor="true">MDATTTASREVTLQPDELIITKTDPKGHISYANRVFMRISRYAEPQLLGQPHNIIRHPDMPRGVYRLLWKTLQAGQEFFGIIKNYTADGDYYWVMANITPDYDRHGQLMGYYSVRRCATRKAIDTMTELYRRMREIEASSGKAAAPDASVAWLLEEVKRRQYSSFENMVLDLNKPAQAGAAQR</sequence>
<dbReference type="Pfam" id="PF08447">
    <property type="entry name" value="PAS_3"/>
    <property type="match status" value="1"/>
</dbReference>
<dbReference type="InterPro" id="IPR013655">
    <property type="entry name" value="PAS_fold_3"/>
</dbReference>
<evidence type="ECO:0000313" key="2">
    <source>
        <dbReference type="EMBL" id="EEG07122.1"/>
    </source>
</evidence>
<keyword evidence="3" id="KW-1185">Reference proteome</keyword>
<dbReference type="EMBL" id="ACIS01000010">
    <property type="protein sequence ID" value="EEG07122.1"/>
    <property type="molecule type" value="Genomic_DNA"/>
</dbReference>
<dbReference type="SUPFAM" id="SSF55785">
    <property type="entry name" value="PYP-like sensor domain (PAS domain)"/>
    <property type="match status" value="1"/>
</dbReference>
<dbReference type="RefSeq" id="WP_008955341.1">
    <property type="nucleotide sequence ID" value="NZ_ACIS01000010.1"/>
</dbReference>
<dbReference type="NCBIfam" id="TIGR00229">
    <property type="entry name" value="sensory_box"/>
    <property type="match status" value="1"/>
</dbReference>